<dbReference type="Proteomes" id="UP000241032">
    <property type="component" value="Genome"/>
</dbReference>
<name>A0A2P1JT53_9CAUD</name>
<evidence type="ECO:0000313" key="1">
    <source>
        <dbReference type="EMBL" id="AVO22282.1"/>
    </source>
</evidence>
<organism evidence="1 2">
    <name type="scientific">Streptomyces phage Nesbitt</name>
    <dbReference type="NCBI Taxonomy" id="2108133"/>
    <lineage>
        <taxon>Viruses</taxon>
        <taxon>Duplodnaviria</taxon>
        <taxon>Heunggongvirae</taxon>
        <taxon>Uroviricota</taxon>
        <taxon>Caudoviricetes</taxon>
        <taxon>Abbeymikolonvirus</taxon>
        <taxon>Abbeymikolonvirus abbeymikolon</taxon>
    </lineage>
</organism>
<evidence type="ECO:0000313" key="2">
    <source>
        <dbReference type="Proteomes" id="UP000241032"/>
    </source>
</evidence>
<reference evidence="2" key="1">
    <citation type="submission" date="2018-02" db="EMBL/GenBank/DDBJ databases">
        <authorList>
            <person name="Cohen D.B."/>
            <person name="Kent A.D."/>
        </authorList>
    </citation>
    <scope>NUCLEOTIDE SEQUENCE [LARGE SCALE GENOMIC DNA]</scope>
</reference>
<sequence length="124" mass="13155">MFGSRKTPEEKAEATRLRNLRISAGVLGIRVVDDGATFRIFGQNDVPVAGARVTVDRGEAAKRITATRVALTGVFALALKKDNTKLFITVEGADGSALITEVSAGKEMEARTFATMVNGGVTKE</sequence>
<accession>A0A2P1JT53</accession>
<proteinExistence type="predicted"/>
<dbReference type="EMBL" id="MH001457">
    <property type="protein sequence ID" value="AVO22282.1"/>
    <property type="molecule type" value="Genomic_DNA"/>
</dbReference>
<gene>
    <name evidence="1" type="primary">25</name>
    <name evidence="1" type="ORF">PBI_NESBITT_25</name>
</gene>
<protein>
    <submittedName>
        <fullName evidence="1">Uncharacterized protein</fullName>
    </submittedName>
</protein>